<feature type="transmembrane region" description="Helical" evidence="6">
    <location>
        <begin position="83"/>
        <end position="103"/>
    </location>
</feature>
<dbReference type="Gene3D" id="1.10.10.1740">
    <property type="entry name" value="Transmembrane protein 14-like"/>
    <property type="match status" value="1"/>
</dbReference>
<dbReference type="InterPro" id="IPR044890">
    <property type="entry name" value="TMEM14_sf"/>
</dbReference>
<sequence>MALPYDNIAFLFGALIASGGIAGFARARSIPSLVAGCGVGALYGYGGFRIRNGQPYGLHVALLASLALAGSSIPRAIKTGKPLTQGLSAAAVTGLAMFGYGLYSKKVE</sequence>
<dbReference type="EMBL" id="MU001674">
    <property type="protein sequence ID" value="KAF2459892.1"/>
    <property type="molecule type" value="Genomic_DNA"/>
</dbReference>
<evidence type="ECO:0000256" key="1">
    <source>
        <dbReference type="ARBA" id="ARBA00004370"/>
    </source>
</evidence>
<keyword evidence="3 6" id="KW-0812">Transmembrane</keyword>
<comment type="similarity">
    <text evidence="2">Belongs to the TMEM14 family.</text>
</comment>
<dbReference type="Pfam" id="PF03647">
    <property type="entry name" value="Tmemb_14"/>
    <property type="match status" value="1"/>
</dbReference>
<keyword evidence="8" id="KW-1185">Reference proteome</keyword>
<feature type="transmembrane region" description="Helical" evidence="6">
    <location>
        <begin position="7"/>
        <end position="24"/>
    </location>
</feature>
<dbReference type="OrthoDB" id="5620at2759"/>
<evidence type="ECO:0000256" key="5">
    <source>
        <dbReference type="ARBA" id="ARBA00023136"/>
    </source>
</evidence>
<dbReference type="PANTHER" id="PTHR12668">
    <property type="entry name" value="TRANSMEMBRANE PROTEIN 14, 15"/>
    <property type="match status" value="1"/>
</dbReference>
<evidence type="ECO:0000256" key="3">
    <source>
        <dbReference type="ARBA" id="ARBA00022692"/>
    </source>
</evidence>
<organism evidence="7 8">
    <name type="scientific">Lineolata rhizophorae</name>
    <dbReference type="NCBI Taxonomy" id="578093"/>
    <lineage>
        <taxon>Eukaryota</taxon>
        <taxon>Fungi</taxon>
        <taxon>Dikarya</taxon>
        <taxon>Ascomycota</taxon>
        <taxon>Pezizomycotina</taxon>
        <taxon>Dothideomycetes</taxon>
        <taxon>Dothideomycetes incertae sedis</taxon>
        <taxon>Lineolatales</taxon>
        <taxon>Lineolataceae</taxon>
        <taxon>Lineolata</taxon>
    </lineage>
</organism>
<evidence type="ECO:0000256" key="4">
    <source>
        <dbReference type="ARBA" id="ARBA00022989"/>
    </source>
</evidence>
<feature type="transmembrane region" description="Helical" evidence="6">
    <location>
        <begin position="30"/>
        <end position="48"/>
    </location>
</feature>
<proteinExistence type="inferred from homology"/>
<name>A0A6A6P809_9PEZI</name>
<feature type="transmembrane region" description="Helical" evidence="6">
    <location>
        <begin position="60"/>
        <end position="77"/>
    </location>
</feature>
<dbReference type="PANTHER" id="PTHR12668:SF15">
    <property type="entry name" value="UPF0136 DOMAIN PROTEIN (AFU_ORTHOLOGUE AFUA_1G03720)"/>
    <property type="match status" value="1"/>
</dbReference>
<evidence type="ECO:0000313" key="8">
    <source>
        <dbReference type="Proteomes" id="UP000799766"/>
    </source>
</evidence>
<evidence type="ECO:0000256" key="6">
    <source>
        <dbReference type="SAM" id="Phobius"/>
    </source>
</evidence>
<evidence type="ECO:0000256" key="2">
    <source>
        <dbReference type="ARBA" id="ARBA00007590"/>
    </source>
</evidence>
<comment type="subcellular location">
    <subcellularLocation>
        <location evidence="1">Membrane</location>
    </subcellularLocation>
</comment>
<keyword evidence="5 6" id="KW-0472">Membrane</keyword>
<protein>
    <submittedName>
        <fullName evidence="7">Transmembrane proteins 14C-domain-containing protein</fullName>
    </submittedName>
</protein>
<dbReference type="GO" id="GO:0016020">
    <property type="term" value="C:membrane"/>
    <property type="evidence" value="ECO:0007669"/>
    <property type="project" value="UniProtKB-SubCell"/>
</dbReference>
<reference evidence="7" key="1">
    <citation type="journal article" date="2020" name="Stud. Mycol.">
        <title>101 Dothideomycetes genomes: a test case for predicting lifestyles and emergence of pathogens.</title>
        <authorList>
            <person name="Haridas S."/>
            <person name="Albert R."/>
            <person name="Binder M."/>
            <person name="Bloem J."/>
            <person name="Labutti K."/>
            <person name="Salamov A."/>
            <person name="Andreopoulos B."/>
            <person name="Baker S."/>
            <person name="Barry K."/>
            <person name="Bills G."/>
            <person name="Bluhm B."/>
            <person name="Cannon C."/>
            <person name="Castanera R."/>
            <person name="Culley D."/>
            <person name="Daum C."/>
            <person name="Ezra D."/>
            <person name="Gonzalez J."/>
            <person name="Henrissat B."/>
            <person name="Kuo A."/>
            <person name="Liang C."/>
            <person name="Lipzen A."/>
            <person name="Lutzoni F."/>
            <person name="Magnuson J."/>
            <person name="Mondo S."/>
            <person name="Nolan M."/>
            <person name="Ohm R."/>
            <person name="Pangilinan J."/>
            <person name="Park H.-J."/>
            <person name="Ramirez L."/>
            <person name="Alfaro M."/>
            <person name="Sun H."/>
            <person name="Tritt A."/>
            <person name="Yoshinaga Y."/>
            <person name="Zwiers L.-H."/>
            <person name="Turgeon B."/>
            <person name="Goodwin S."/>
            <person name="Spatafora J."/>
            <person name="Crous P."/>
            <person name="Grigoriev I."/>
        </authorList>
    </citation>
    <scope>NUCLEOTIDE SEQUENCE</scope>
    <source>
        <strain evidence="7">ATCC 16933</strain>
    </source>
</reference>
<dbReference type="AlphaFoldDB" id="A0A6A6P809"/>
<gene>
    <name evidence="7" type="ORF">BDY21DRAFT_336824</name>
</gene>
<dbReference type="InterPro" id="IPR005349">
    <property type="entry name" value="TMEM14"/>
</dbReference>
<dbReference type="Proteomes" id="UP000799766">
    <property type="component" value="Unassembled WGS sequence"/>
</dbReference>
<accession>A0A6A6P809</accession>
<evidence type="ECO:0000313" key="7">
    <source>
        <dbReference type="EMBL" id="KAF2459892.1"/>
    </source>
</evidence>
<keyword evidence="4 6" id="KW-1133">Transmembrane helix</keyword>